<comment type="subcellular location">
    <subcellularLocation>
        <location evidence="3">Endoplasmic reticulum membrane</location>
        <topology evidence="3">Peripheral membrane protein</topology>
    </subcellularLocation>
    <subcellularLocation>
        <location evidence="2">Microsome membrane</location>
        <topology evidence="2">Peripheral membrane protein</topology>
    </subcellularLocation>
</comment>
<evidence type="ECO:0000256" key="6">
    <source>
        <dbReference type="ARBA" id="ARBA00022723"/>
    </source>
</evidence>
<dbReference type="Pfam" id="PF00067">
    <property type="entry name" value="p450"/>
    <property type="match status" value="1"/>
</dbReference>
<dbReference type="InterPro" id="IPR001128">
    <property type="entry name" value="Cyt_P450"/>
</dbReference>
<evidence type="ECO:0000256" key="4">
    <source>
        <dbReference type="ARBA" id="ARBA00010617"/>
    </source>
</evidence>
<protein>
    <recommendedName>
        <fullName evidence="17">Cytochrome P450</fullName>
    </recommendedName>
</protein>
<keyword evidence="5 13" id="KW-0349">Heme</keyword>
<keyword evidence="8" id="KW-0492">Microsome</keyword>
<dbReference type="GO" id="GO:0005789">
    <property type="term" value="C:endoplasmic reticulum membrane"/>
    <property type="evidence" value="ECO:0007669"/>
    <property type="project" value="UniProtKB-SubCell"/>
</dbReference>
<dbReference type="Proteomes" id="UP000327044">
    <property type="component" value="Unassembled WGS sequence"/>
</dbReference>
<sequence length="212" mass="24386">MAQALILTFAGYDTVTSALSSLIYELTVHPDIQKKLHEDILNTIENFNGILNYDSVMAIEYLDNVIDEVMRMHPVTAIIDRQATKDYVIEPKNPDEKTLLIEKGTPIWILHKAIQMDPNYFPNPTKFDPARFSKENRKNIEPYSFIPFGSGPRMCLGSRLGLMKVKLVAIELLLNFELLPTKKTYVKDAYNTYNLRQHGVWVHLIPRKPHTT</sequence>
<keyword evidence="9 14" id="KW-0560">Oxidoreductase</keyword>
<dbReference type="AlphaFoldDB" id="A0A5N4ARR5"/>
<evidence type="ECO:0000313" key="15">
    <source>
        <dbReference type="EMBL" id="KAB0800020.1"/>
    </source>
</evidence>
<evidence type="ECO:0000256" key="13">
    <source>
        <dbReference type="PIRSR" id="PIRSR602401-1"/>
    </source>
</evidence>
<dbReference type="SUPFAM" id="SSF48264">
    <property type="entry name" value="Cytochrome P450"/>
    <property type="match status" value="1"/>
</dbReference>
<dbReference type="EMBL" id="VVIM01000005">
    <property type="protein sequence ID" value="KAB0800020.1"/>
    <property type="molecule type" value="Genomic_DNA"/>
</dbReference>
<reference evidence="15 16" key="1">
    <citation type="journal article" date="2018" name="Elife">
        <title>Firefly genomes illuminate parallel origins of bioluminescence in beetles.</title>
        <authorList>
            <person name="Fallon T.R."/>
            <person name="Lower S.E."/>
            <person name="Chang C.H."/>
            <person name="Bessho-Uehara M."/>
            <person name="Martin G.J."/>
            <person name="Bewick A.J."/>
            <person name="Behringer M."/>
            <person name="Debat H.J."/>
            <person name="Wong I."/>
            <person name="Day J.C."/>
            <person name="Suvorov A."/>
            <person name="Silva C.J."/>
            <person name="Stanger-Hall K.F."/>
            <person name="Hall D.W."/>
            <person name="Schmitz R.J."/>
            <person name="Nelson D.R."/>
            <person name="Lewis S.M."/>
            <person name="Shigenobu S."/>
            <person name="Bybee S.M."/>
            <person name="Larracuente A.M."/>
            <person name="Oba Y."/>
            <person name="Weng J.K."/>
        </authorList>
    </citation>
    <scope>NUCLEOTIDE SEQUENCE [LARGE SCALE GENOMIC DNA]</scope>
    <source>
        <strain evidence="15">1611_PpyrPB1</strain>
        <tissue evidence="15">Whole body</tissue>
    </source>
</reference>
<gene>
    <name evidence="15" type="ORF">PPYR_07900</name>
</gene>
<organism evidence="15 16">
    <name type="scientific">Photinus pyralis</name>
    <name type="common">Common eastern firefly</name>
    <name type="synonym">Lampyris pyralis</name>
    <dbReference type="NCBI Taxonomy" id="7054"/>
    <lineage>
        <taxon>Eukaryota</taxon>
        <taxon>Metazoa</taxon>
        <taxon>Ecdysozoa</taxon>
        <taxon>Arthropoda</taxon>
        <taxon>Hexapoda</taxon>
        <taxon>Insecta</taxon>
        <taxon>Pterygota</taxon>
        <taxon>Neoptera</taxon>
        <taxon>Endopterygota</taxon>
        <taxon>Coleoptera</taxon>
        <taxon>Polyphaga</taxon>
        <taxon>Elateriformia</taxon>
        <taxon>Elateroidea</taxon>
        <taxon>Lampyridae</taxon>
        <taxon>Lampyrinae</taxon>
        <taxon>Photinus</taxon>
    </lineage>
</organism>
<dbReference type="GO" id="GO:0005506">
    <property type="term" value="F:iron ion binding"/>
    <property type="evidence" value="ECO:0007669"/>
    <property type="project" value="InterPro"/>
</dbReference>
<proteinExistence type="inferred from homology"/>
<keyword evidence="11 14" id="KW-0503">Monooxygenase</keyword>
<comment type="caution">
    <text evidence="15">The sequence shown here is derived from an EMBL/GenBank/DDBJ whole genome shotgun (WGS) entry which is preliminary data.</text>
</comment>
<dbReference type="Gene3D" id="1.10.630.10">
    <property type="entry name" value="Cytochrome P450"/>
    <property type="match status" value="1"/>
</dbReference>
<dbReference type="InterPro" id="IPR002401">
    <property type="entry name" value="Cyt_P450_E_grp-I"/>
</dbReference>
<dbReference type="InterPro" id="IPR017972">
    <property type="entry name" value="Cyt_P450_CS"/>
</dbReference>
<dbReference type="PRINTS" id="PR00385">
    <property type="entry name" value="P450"/>
</dbReference>
<feature type="binding site" description="axial binding residue" evidence="13">
    <location>
        <position position="155"/>
    </location>
    <ligand>
        <name>heme</name>
        <dbReference type="ChEBI" id="CHEBI:30413"/>
    </ligand>
    <ligandPart>
        <name>Fe</name>
        <dbReference type="ChEBI" id="CHEBI:18248"/>
    </ligandPart>
</feature>
<dbReference type="GO" id="GO:0004497">
    <property type="term" value="F:monooxygenase activity"/>
    <property type="evidence" value="ECO:0007669"/>
    <property type="project" value="UniProtKB-KW"/>
</dbReference>
<keyword evidence="12" id="KW-0472">Membrane</keyword>
<evidence type="ECO:0000256" key="1">
    <source>
        <dbReference type="ARBA" id="ARBA00001971"/>
    </source>
</evidence>
<dbReference type="InterPro" id="IPR036396">
    <property type="entry name" value="Cyt_P450_sf"/>
</dbReference>
<evidence type="ECO:0000256" key="10">
    <source>
        <dbReference type="ARBA" id="ARBA00023004"/>
    </source>
</evidence>
<evidence type="ECO:0000256" key="5">
    <source>
        <dbReference type="ARBA" id="ARBA00022617"/>
    </source>
</evidence>
<dbReference type="PRINTS" id="PR00463">
    <property type="entry name" value="EP450I"/>
</dbReference>
<keyword evidence="10 13" id="KW-0408">Iron</keyword>
<keyword evidence="6 13" id="KW-0479">Metal-binding</keyword>
<evidence type="ECO:0000256" key="2">
    <source>
        <dbReference type="ARBA" id="ARBA00004174"/>
    </source>
</evidence>
<evidence type="ECO:0000313" key="16">
    <source>
        <dbReference type="Proteomes" id="UP000327044"/>
    </source>
</evidence>
<evidence type="ECO:0000256" key="12">
    <source>
        <dbReference type="ARBA" id="ARBA00023136"/>
    </source>
</evidence>
<comment type="similarity">
    <text evidence="4 14">Belongs to the cytochrome P450 family.</text>
</comment>
<dbReference type="PANTHER" id="PTHR24292:SF54">
    <property type="entry name" value="CYP9F3-RELATED"/>
    <property type="match status" value="1"/>
</dbReference>
<evidence type="ECO:0008006" key="17">
    <source>
        <dbReference type="Google" id="ProtNLM"/>
    </source>
</evidence>
<keyword evidence="16" id="KW-1185">Reference proteome</keyword>
<dbReference type="GO" id="GO:0016705">
    <property type="term" value="F:oxidoreductase activity, acting on paired donors, with incorporation or reduction of molecular oxygen"/>
    <property type="evidence" value="ECO:0007669"/>
    <property type="project" value="InterPro"/>
</dbReference>
<evidence type="ECO:0000256" key="14">
    <source>
        <dbReference type="RuleBase" id="RU000461"/>
    </source>
</evidence>
<keyword evidence="7" id="KW-0256">Endoplasmic reticulum</keyword>
<name>A0A5N4ARR5_PHOPY</name>
<accession>A0A5N4ARR5</accession>
<evidence type="ECO:0000256" key="8">
    <source>
        <dbReference type="ARBA" id="ARBA00022848"/>
    </source>
</evidence>
<dbReference type="InParanoid" id="A0A5N4ARR5"/>
<evidence type="ECO:0000256" key="7">
    <source>
        <dbReference type="ARBA" id="ARBA00022824"/>
    </source>
</evidence>
<evidence type="ECO:0000256" key="3">
    <source>
        <dbReference type="ARBA" id="ARBA00004406"/>
    </source>
</evidence>
<dbReference type="PROSITE" id="PS00086">
    <property type="entry name" value="CYTOCHROME_P450"/>
    <property type="match status" value="1"/>
</dbReference>
<dbReference type="GO" id="GO:0020037">
    <property type="term" value="F:heme binding"/>
    <property type="evidence" value="ECO:0007669"/>
    <property type="project" value="InterPro"/>
</dbReference>
<comment type="cofactor">
    <cofactor evidence="1 13">
        <name>heme</name>
        <dbReference type="ChEBI" id="CHEBI:30413"/>
    </cofactor>
</comment>
<evidence type="ECO:0000256" key="11">
    <source>
        <dbReference type="ARBA" id="ARBA00023033"/>
    </source>
</evidence>
<dbReference type="InterPro" id="IPR050476">
    <property type="entry name" value="Insect_CytP450_Detox"/>
</dbReference>
<dbReference type="PANTHER" id="PTHR24292">
    <property type="entry name" value="CYTOCHROME P450"/>
    <property type="match status" value="1"/>
</dbReference>
<evidence type="ECO:0000256" key="9">
    <source>
        <dbReference type="ARBA" id="ARBA00023002"/>
    </source>
</evidence>